<proteinExistence type="predicted"/>
<dbReference type="RefSeq" id="WP_197743793.1">
    <property type="nucleotide sequence ID" value="NZ_LR778175.1"/>
</dbReference>
<feature type="signal peptide" evidence="2">
    <location>
        <begin position="1"/>
        <end position="23"/>
    </location>
</feature>
<reference evidence="3 4" key="1">
    <citation type="submission" date="2020-03" db="EMBL/GenBank/DDBJ databases">
        <authorList>
            <person name="Picone N."/>
        </authorList>
    </citation>
    <scope>NUCLEOTIDE SEQUENCE [LARGE SCALE GENOMIC DNA]</scope>
    <source>
        <strain evidence="3">NSCAC1</strain>
    </source>
</reference>
<accession>A0A7G1QA08</accession>
<dbReference type="AlphaFoldDB" id="A0A7G1QA08"/>
<evidence type="ECO:0008006" key="5">
    <source>
        <dbReference type="Google" id="ProtNLM"/>
    </source>
</evidence>
<feature type="chain" id="PRO_5028947483" description="Secreted protein" evidence="2">
    <location>
        <begin position="24"/>
        <end position="233"/>
    </location>
</feature>
<keyword evidence="2" id="KW-0732">Signal</keyword>
<dbReference type="KEGG" id="ntg:NSCAC_1059"/>
<evidence type="ECO:0000256" key="2">
    <source>
        <dbReference type="SAM" id="SignalP"/>
    </source>
</evidence>
<feature type="compositionally biased region" description="Pro residues" evidence="1">
    <location>
        <begin position="221"/>
        <end position="233"/>
    </location>
</feature>
<dbReference type="Proteomes" id="UP000516072">
    <property type="component" value="Chromosome"/>
</dbReference>
<feature type="region of interest" description="Disordered" evidence="1">
    <location>
        <begin position="213"/>
        <end position="233"/>
    </location>
</feature>
<keyword evidence="4" id="KW-1185">Reference proteome</keyword>
<evidence type="ECO:0000256" key="1">
    <source>
        <dbReference type="SAM" id="MobiDB-lite"/>
    </source>
</evidence>
<protein>
    <recommendedName>
        <fullName evidence="5">Secreted protein</fullName>
    </recommendedName>
</protein>
<organism evidence="3 4">
    <name type="scientific">Candidatus Nitrosacidococcus tergens</name>
    <dbReference type="NCBI Taxonomy" id="553981"/>
    <lineage>
        <taxon>Bacteria</taxon>
        <taxon>Pseudomonadati</taxon>
        <taxon>Pseudomonadota</taxon>
        <taxon>Gammaproteobacteria</taxon>
        <taxon>Chromatiales</taxon>
        <taxon>Chromatiaceae</taxon>
        <taxon>Candidatus Nitrosacidococcus</taxon>
    </lineage>
</organism>
<dbReference type="EMBL" id="LR778175">
    <property type="protein sequence ID" value="CAB1276220.1"/>
    <property type="molecule type" value="Genomic_DNA"/>
</dbReference>
<sequence length="233" mass="25451">MRHTIIKNLFVMGIIAFASNVFSQNPPPQSPAGTTLPAPPRVAPMYNPEQLPAYSGTIQQYLLSSKGDIDGLFMDDGTEIKTPPHHSAVLAYFVHPGDKVTIHGLKAMNLPLIEAFSITNQATGKTITDFGPKKGRFNFVETEGEVRTALHGPQGEINGILLQDGTILHFPPLESHRFSELTHQGQHLFIEGNETSNILGRVIEVNSMGISKDQLISIDTPPRPGKRPPPPPR</sequence>
<evidence type="ECO:0000313" key="3">
    <source>
        <dbReference type="EMBL" id="CAB1276220.1"/>
    </source>
</evidence>
<name>A0A7G1QA08_9GAMM</name>
<gene>
    <name evidence="3" type="ORF">NSCAC_1059</name>
</gene>
<evidence type="ECO:0000313" key="4">
    <source>
        <dbReference type="Proteomes" id="UP000516072"/>
    </source>
</evidence>